<dbReference type="SUPFAM" id="SSF48452">
    <property type="entry name" value="TPR-like"/>
    <property type="match status" value="1"/>
</dbReference>
<protein>
    <submittedName>
        <fullName evidence="3">Tetratricopeptide (TPR) repeat protein</fullName>
    </submittedName>
</protein>
<dbReference type="InterPro" id="IPR011990">
    <property type="entry name" value="TPR-like_helical_dom_sf"/>
</dbReference>
<dbReference type="Pfam" id="PF12688">
    <property type="entry name" value="TPR_5"/>
    <property type="match status" value="1"/>
</dbReference>
<organism evidence="3 4">
    <name type="scientific">Metabacillus niabensis</name>
    <dbReference type="NCBI Taxonomy" id="324854"/>
    <lineage>
        <taxon>Bacteria</taxon>
        <taxon>Bacillati</taxon>
        <taxon>Bacillota</taxon>
        <taxon>Bacilli</taxon>
        <taxon>Bacillales</taxon>
        <taxon>Bacillaceae</taxon>
        <taxon>Metabacillus</taxon>
    </lineage>
</organism>
<evidence type="ECO:0000313" key="3">
    <source>
        <dbReference type="EMBL" id="MDQ0226854.1"/>
    </source>
</evidence>
<dbReference type="InterPro" id="IPR041656">
    <property type="entry name" value="TPR_5"/>
</dbReference>
<feature type="domain" description="Tetratrico peptide repeat group 5" evidence="2">
    <location>
        <begin position="36"/>
        <end position="156"/>
    </location>
</feature>
<proteinExistence type="predicted"/>
<keyword evidence="4" id="KW-1185">Reference proteome</keyword>
<dbReference type="SMART" id="SM00028">
    <property type="entry name" value="TPR"/>
    <property type="match status" value="2"/>
</dbReference>
<feature type="repeat" description="TPR" evidence="1">
    <location>
        <begin position="72"/>
        <end position="105"/>
    </location>
</feature>
<dbReference type="Gene3D" id="1.25.40.10">
    <property type="entry name" value="Tetratricopeptide repeat domain"/>
    <property type="match status" value="1"/>
</dbReference>
<keyword evidence="1" id="KW-0802">TPR repeat</keyword>
<name>A0ABT9Z3L5_9BACI</name>
<sequence>MERELEKAINLREKGNYKESNKLLLKLVQEFPDNGTINYQCAWSFDVLGEEVNAVPFYEKAIKLGLSSVELEGAFLGLGSTYRTLGEYEKSKTTFQKAIELFPTNRAMKTFYSMTLYNLNEHSKAMELLLKCLIETTNDAEIISYKKAIDFYSDKLDKVWE</sequence>
<dbReference type="EMBL" id="JAUSTZ010000006">
    <property type="protein sequence ID" value="MDQ0226854.1"/>
    <property type="molecule type" value="Genomic_DNA"/>
</dbReference>
<evidence type="ECO:0000313" key="4">
    <source>
        <dbReference type="Proteomes" id="UP001232245"/>
    </source>
</evidence>
<dbReference type="PROSITE" id="PS50293">
    <property type="entry name" value="TPR_REGION"/>
    <property type="match status" value="1"/>
</dbReference>
<comment type="caution">
    <text evidence="3">The sequence shown here is derived from an EMBL/GenBank/DDBJ whole genome shotgun (WGS) entry which is preliminary data.</text>
</comment>
<dbReference type="RefSeq" id="WP_174881878.1">
    <property type="nucleotide sequence ID" value="NZ_CADEPK010000451.1"/>
</dbReference>
<dbReference type="InterPro" id="IPR019734">
    <property type="entry name" value="TPR_rpt"/>
</dbReference>
<evidence type="ECO:0000256" key="1">
    <source>
        <dbReference type="PROSITE-ProRule" id="PRU00339"/>
    </source>
</evidence>
<accession>A0ABT9Z3L5</accession>
<evidence type="ECO:0000259" key="2">
    <source>
        <dbReference type="Pfam" id="PF12688"/>
    </source>
</evidence>
<gene>
    <name evidence="3" type="ORF">J2S02_003199</name>
</gene>
<dbReference type="Proteomes" id="UP001232245">
    <property type="component" value="Unassembled WGS sequence"/>
</dbReference>
<reference evidence="3 4" key="1">
    <citation type="submission" date="2023-07" db="EMBL/GenBank/DDBJ databases">
        <title>Genomic Encyclopedia of Type Strains, Phase IV (KMG-IV): sequencing the most valuable type-strain genomes for metagenomic binning, comparative biology and taxonomic classification.</title>
        <authorList>
            <person name="Goeker M."/>
        </authorList>
    </citation>
    <scope>NUCLEOTIDE SEQUENCE [LARGE SCALE GENOMIC DNA]</scope>
    <source>
        <strain evidence="3 4">DSM 17723</strain>
    </source>
</reference>
<dbReference type="PROSITE" id="PS50005">
    <property type="entry name" value="TPR"/>
    <property type="match status" value="1"/>
</dbReference>